<dbReference type="AlphaFoldDB" id="A0A939LPU5"/>
<evidence type="ECO:0000313" key="4">
    <source>
        <dbReference type="Proteomes" id="UP000664209"/>
    </source>
</evidence>
<accession>A0A939LPU5</accession>
<comment type="caution">
    <text evidence="3">The sequence shown here is derived from an EMBL/GenBank/DDBJ whole genome shotgun (WGS) entry which is preliminary data.</text>
</comment>
<reference evidence="3" key="1">
    <citation type="submission" date="2021-03" db="EMBL/GenBank/DDBJ databases">
        <title>Actinotalea soli sp. nov., isolated from soil.</title>
        <authorList>
            <person name="Ping W."/>
            <person name="Zhang J."/>
        </authorList>
    </citation>
    <scope>NUCLEOTIDE SEQUENCE</scope>
    <source>
        <strain evidence="3">BY-33</strain>
    </source>
</reference>
<keyword evidence="4" id="KW-1185">Reference proteome</keyword>
<name>A0A939LPU5_9CELL</name>
<evidence type="ECO:0000256" key="1">
    <source>
        <dbReference type="SAM" id="MobiDB-lite"/>
    </source>
</evidence>
<dbReference type="Gene3D" id="2.60.120.260">
    <property type="entry name" value="Galactose-binding domain-like"/>
    <property type="match status" value="1"/>
</dbReference>
<dbReference type="InterPro" id="IPR025442">
    <property type="entry name" value="DUF4185"/>
</dbReference>
<dbReference type="RefSeq" id="WP_208055815.1">
    <property type="nucleotide sequence ID" value="NZ_JAGEMK010000004.1"/>
</dbReference>
<proteinExistence type="predicted"/>
<dbReference type="Pfam" id="PF13810">
    <property type="entry name" value="DUF4185"/>
    <property type="match status" value="1"/>
</dbReference>
<sequence length="601" mass="64410">MPGHTVVDGASQAFPDRRETATATGVRRAPRGAVASLAAATTVALLAACDAGAPQDGAAPTTEGAQTVEAFGSTFAATVRVEPRTTVLTESDGDLWPMTWADDGALYTANGDGTGFSDLPWSDIVVNRVDGDPETGLTGERLAEGAVVGPIWSDTVLFNRKPTGIVAVDGDGDGRDELYLAVQDLRKKPDTQAFDEAPAATIVRSDDYGRTWHWDREAPMFDGHVFTTIMFLDLGQSNAHASLVEAGGEGYVYAYGLDHNWRDSFSDTVTDPTDLFLARVPAASVQDRATWEFFAGAGDDGPRWSTSIEDRTPVLSDSRRVYEGLAVSGAADMSVLSQGSVVYNPGLDRYLYTSWTEYTWEIYEAPNAWGPWEHLAQEDFGPYPWTGTGQDGGVHGGYGVVVPSKFISADGRTMWAQSNWFVGAPSVPENTYRLALRRLVIEPRGDAPAQNAPDATRNLALEDGAVPLVTHARLGLAGAIHDGELTTVADSNNRTPKTTDVWGLTWPSAHRVNEVTLVHGEADSRGGRFVAEPTVEVRRDGRWQPVDEVSVSPGYGSGPATAGDRYTFSFPDVVGDGIRLVGEPGGAQSFTTVAELEVHLR</sequence>
<dbReference type="Proteomes" id="UP000664209">
    <property type="component" value="Unassembled WGS sequence"/>
</dbReference>
<protein>
    <submittedName>
        <fullName evidence="3">DUF4185 domain-containing protein</fullName>
    </submittedName>
</protein>
<feature type="region of interest" description="Disordered" evidence="1">
    <location>
        <begin position="1"/>
        <end position="27"/>
    </location>
</feature>
<feature type="domain" description="DUF4185" evidence="2">
    <location>
        <begin position="98"/>
        <end position="377"/>
    </location>
</feature>
<organism evidence="3 4">
    <name type="scientific">Actinotalea soli</name>
    <dbReference type="NCBI Taxonomy" id="2819234"/>
    <lineage>
        <taxon>Bacteria</taxon>
        <taxon>Bacillati</taxon>
        <taxon>Actinomycetota</taxon>
        <taxon>Actinomycetes</taxon>
        <taxon>Micrococcales</taxon>
        <taxon>Cellulomonadaceae</taxon>
        <taxon>Actinotalea</taxon>
    </lineage>
</organism>
<evidence type="ECO:0000313" key="3">
    <source>
        <dbReference type="EMBL" id="MBO1752131.1"/>
    </source>
</evidence>
<evidence type="ECO:0000259" key="2">
    <source>
        <dbReference type="Pfam" id="PF13810"/>
    </source>
</evidence>
<gene>
    <name evidence="3" type="ORF">J4G33_09980</name>
</gene>
<dbReference type="EMBL" id="JAGEMK010000004">
    <property type="protein sequence ID" value="MBO1752131.1"/>
    <property type="molecule type" value="Genomic_DNA"/>
</dbReference>